<protein>
    <recommendedName>
        <fullName evidence="5">Zn(2)-C6 fungal-type domain-containing protein</fullName>
    </recommendedName>
</protein>
<evidence type="ECO:0000313" key="3">
    <source>
        <dbReference type="EMBL" id="KAK3394467.1"/>
    </source>
</evidence>
<feature type="compositionally biased region" description="Polar residues" evidence="2">
    <location>
        <begin position="326"/>
        <end position="345"/>
    </location>
</feature>
<organism evidence="3 4">
    <name type="scientific">Podospora didyma</name>
    <dbReference type="NCBI Taxonomy" id="330526"/>
    <lineage>
        <taxon>Eukaryota</taxon>
        <taxon>Fungi</taxon>
        <taxon>Dikarya</taxon>
        <taxon>Ascomycota</taxon>
        <taxon>Pezizomycotina</taxon>
        <taxon>Sordariomycetes</taxon>
        <taxon>Sordariomycetidae</taxon>
        <taxon>Sordariales</taxon>
        <taxon>Podosporaceae</taxon>
        <taxon>Podospora</taxon>
    </lineage>
</organism>
<dbReference type="GO" id="GO:0000981">
    <property type="term" value="F:DNA-binding transcription factor activity, RNA polymerase II-specific"/>
    <property type="evidence" value="ECO:0007669"/>
    <property type="project" value="InterPro"/>
</dbReference>
<dbReference type="PANTHER" id="PTHR35392">
    <property type="entry name" value="ZN(II)2CYS6 TRANSCRIPTION FACTOR (EUROFUNG)-RELATED-RELATED"/>
    <property type="match status" value="1"/>
</dbReference>
<keyword evidence="1" id="KW-0539">Nucleus</keyword>
<feature type="region of interest" description="Disordered" evidence="2">
    <location>
        <begin position="326"/>
        <end position="349"/>
    </location>
</feature>
<gene>
    <name evidence="3" type="ORF">B0H63DRAFT_499022</name>
</gene>
<reference evidence="3" key="2">
    <citation type="submission" date="2023-06" db="EMBL/GenBank/DDBJ databases">
        <authorList>
            <consortium name="Lawrence Berkeley National Laboratory"/>
            <person name="Haridas S."/>
            <person name="Hensen N."/>
            <person name="Bonometti L."/>
            <person name="Westerberg I."/>
            <person name="Brannstrom I.O."/>
            <person name="Guillou S."/>
            <person name="Cros-Aarteil S."/>
            <person name="Calhoun S."/>
            <person name="Kuo A."/>
            <person name="Mondo S."/>
            <person name="Pangilinan J."/>
            <person name="Riley R."/>
            <person name="LaButti K."/>
            <person name="Andreopoulos B."/>
            <person name="Lipzen A."/>
            <person name="Chen C."/>
            <person name="Yanf M."/>
            <person name="Daum C."/>
            <person name="Ng V."/>
            <person name="Clum A."/>
            <person name="Steindorff A."/>
            <person name="Ohm R."/>
            <person name="Martin F."/>
            <person name="Silar P."/>
            <person name="Natvig D."/>
            <person name="Lalanne C."/>
            <person name="Gautier V."/>
            <person name="Ament-velasquez S.L."/>
            <person name="Kruys A."/>
            <person name="Hutchinson M.I."/>
            <person name="Powell A.J."/>
            <person name="Barry K."/>
            <person name="Miller A.N."/>
            <person name="Grigoriev I.V."/>
            <person name="Debuchy R."/>
            <person name="Gladieux P."/>
            <person name="Thoren M.H."/>
            <person name="Johannesson H."/>
        </authorList>
    </citation>
    <scope>NUCLEOTIDE SEQUENCE</scope>
    <source>
        <strain evidence="3">CBS 232.78</strain>
    </source>
</reference>
<accession>A0AAE0P702</accession>
<name>A0AAE0P702_9PEZI</name>
<dbReference type="PANTHER" id="PTHR35392:SF3">
    <property type="entry name" value="ZN(2)-C6 FUNGAL-TYPE DOMAIN-CONTAINING PROTEIN"/>
    <property type="match status" value="1"/>
</dbReference>
<sequence length="848" mass="96479">MLCSFHFPLQSHLLPSPLLITYTYVSLHQPLWSHACRILPLTGPNNNTKKRRPYCHEDAPAEQVLQDLSRFPSTGPDSLPLLSAKHQHYILGQLPSTLRVTLGLPVFKLLALDPAELQLQFFKQASKSTGISLQVLVDASRQRQQPPHKKPRPNPSIHMSVPYSDDPEDQNVLEKSHIGRQPGSHSANAARRGISTLHNGAVESASNCWTGERSAGCFGGFSLCAPCPTYDQQQNSAYDPLPVTASFDFNSVRPAFDEDVLSIQPQGSSPLGSTTMATNETSFFSCDDPALIQYQYIPNYPPLQPSRALDGMQSPLLREEMVYPDTSSAATFPSETNNSRNSGLHSRNPPHVLNRLLLPNTMPSSYTAEVDSPAFNRNNSFVDASRYPSSQGVDVKCEPGGMDVRTVSYNSQRTFPAKRGPFTDNDKREKTARTRKIGSCIRCRMQRIRCNEDEEEEHGPCLSCKKILANISTNIKVYRLGCLRWKITDVKLFKPGQVKGYEWTKRWDNNVVDDIGNWASAELKNIQVTYVTPEGVPTTRVALRVREFRPQPGDKEERTWFSGGVKRTVKIPTFAIVDMESAKKDFAGFIEHGILECRNLLLSGKELLWKTYEFVIKMVMNPATSDAEQQLLTSTLNLWMSVRLTTKSFEIVGDERLGMEQNIIDDQGNPLYGKLPLPPVMGAQIDSILIHQIQPNLRRKTLEDLQKMTQDKKQKTWLTTYLVTFMLLHNLALITDHDAQYAKKHEMQRRWAREQNVKEYNLGANTLLAYFHYCNKGVYPFSSECKDHELQGLAELDLNAINLIKETRRVALNHKRYWETLWREEKYEDEYYYVSQLFEENWQPRIMV</sequence>
<dbReference type="GO" id="GO:0008270">
    <property type="term" value="F:zinc ion binding"/>
    <property type="evidence" value="ECO:0007669"/>
    <property type="project" value="InterPro"/>
</dbReference>
<dbReference type="AlphaFoldDB" id="A0AAE0P702"/>
<dbReference type="InterPro" id="IPR001138">
    <property type="entry name" value="Zn2Cys6_DnaBD"/>
</dbReference>
<evidence type="ECO:0000313" key="4">
    <source>
        <dbReference type="Proteomes" id="UP001285441"/>
    </source>
</evidence>
<reference evidence="3" key="1">
    <citation type="journal article" date="2023" name="Mol. Phylogenet. Evol.">
        <title>Genome-scale phylogeny and comparative genomics of the fungal order Sordariales.</title>
        <authorList>
            <person name="Hensen N."/>
            <person name="Bonometti L."/>
            <person name="Westerberg I."/>
            <person name="Brannstrom I.O."/>
            <person name="Guillou S."/>
            <person name="Cros-Aarteil S."/>
            <person name="Calhoun S."/>
            <person name="Haridas S."/>
            <person name="Kuo A."/>
            <person name="Mondo S."/>
            <person name="Pangilinan J."/>
            <person name="Riley R."/>
            <person name="LaButti K."/>
            <person name="Andreopoulos B."/>
            <person name="Lipzen A."/>
            <person name="Chen C."/>
            <person name="Yan M."/>
            <person name="Daum C."/>
            <person name="Ng V."/>
            <person name="Clum A."/>
            <person name="Steindorff A."/>
            <person name="Ohm R.A."/>
            <person name="Martin F."/>
            <person name="Silar P."/>
            <person name="Natvig D.O."/>
            <person name="Lalanne C."/>
            <person name="Gautier V."/>
            <person name="Ament-Velasquez S.L."/>
            <person name="Kruys A."/>
            <person name="Hutchinson M.I."/>
            <person name="Powell A.J."/>
            <person name="Barry K."/>
            <person name="Miller A.N."/>
            <person name="Grigoriev I.V."/>
            <person name="Debuchy R."/>
            <person name="Gladieux P."/>
            <person name="Hiltunen Thoren M."/>
            <person name="Johannesson H."/>
        </authorList>
    </citation>
    <scope>NUCLEOTIDE SEQUENCE</scope>
    <source>
        <strain evidence="3">CBS 232.78</strain>
    </source>
</reference>
<dbReference type="Proteomes" id="UP001285441">
    <property type="component" value="Unassembled WGS sequence"/>
</dbReference>
<proteinExistence type="predicted"/>
<dbReference type="CDD" id="cd00067">
    <property type="entry name" value="GAL4"/>
    <property type="match status" value="1"/>
</dbReference>
<dbReference type="EMBL" id="JAULSW010000001">
    <property type="protein sequence ID" value="KAK3394467.1"/>
    <property type="molecule type" value="Genomic_DNA"/>
</dbReference>
<feature type="region of interest" description="Disordered" evidence="2">
    <location>
        <begin position="139"/>
        <end position="170"/>
    </location>
</feature>
<comment type="caution">
    <text evidence="3">The sequence shown here is derived from an EMBL/GenBank/DDBJ whole genome shotgun (WGS) entry which is preliminary data.</text>
</comment>
<evidence type="ECO:0000256" key="2">
    <source>
        <dbReference type="SAM" id="MobiDB-lite"/>
    </source>
</evidence>
<keyword evidence="4" id="KW-1185">Reference proteome</keyword>
<evidence type="ECO:0000256" key="1">
    <source>
        <dbReference type="ARBA" id="ARBA00023242"/>
    </source>
</evidence>
<evidence type="ECO:0008006" key="5">
    <source>
        <dbReference type="Google" id="ProtNLM"/>
    </source>
</evidence>
<dbReference type="InterPro" id="IPR052973">
    <property type="entry name" value="Fungal_sec-metab_reg_TF"/>
</dbReference>